<keyword evidence="1" id="KW-0812">Transmembrane</keyword>
<keyword evidence="3" id="KW-1185">Reference proteome</keyword>
<dbReference type="Pfam" id="PF12040">
    <property type="entry name" value="DUF3526"/>
    <property type="match status" value="1"/>
</dbReference>
<dbReference type="PANTHER" id="PTHR43471">
    <property type="entry name" value="ABC TRANSPORTER PERMEASE"/>
    <property type="match status" value="1"/>
</dbReference>
<accession>A0A1P9WXT9</accession>
<dbReference type="KEGG" id="smon:AWR27_13225"/>
<reference evidence="2 3" key="1">
    <citation type="submission" date="2016-01" db="EMBL/GenBank/DDBJ databases">
        <authorList>
            <person name="Oliw E.H."/>
        </authorList>
    </citation>
    <scope>NUCLEOTIDE SEQUENCE [LARGE SCALE GENOMIC DNA]</scope>
    <source>
        <strain evidence="2 3">DY10</strain>
    </source>
</reference>
<dbReference type="PANTHER" id="PTHR43471:SF1">
    <property type="entry name" value="ABC TRANSPORTER PERMEASE PROTEIN NOSY-RELATED"/>
    <property type="match status" value="1"/>
</dbReference>
<feature type="transmembrane region" description="Helical" evidence="1">
    <location>
        <begin position="212"/>
        <end position="233"/>
    </location>
</feature>
<dbReference type="Proteomes" id="UP000187941">
    <property type="component" value="Chromosome"/>
</dbReference>
<feature type="transmembrane region" description="Helical" evidence="1">
    <location>
        <begin position="129"/>
        <end position="147"/>
    </location>
</feature>
<keyword evidence="1" id="KW-0472">Membrane</keyword>
<protein>
    <recommendedName>
        <fullName evidence="4">ABC transporter permease</fullName>
    </recommendedName>
</protein>
<organism evidence="2 3">
    <name type="scientific">Spirosoma montaniterrae</name>
    <dbReference type="NCBI Taxonomy" id="1178516"/>
    <lineage>
        <taxon>Bacteria</taxon>
        <taxon>Pseudomonadati</taxon>
        <taxon>Bacteroidota</taxon>
        <taxon>Cytophagia</taxon>
        <taxon>Cytophagales</taxon>
        <taxon>Cytophagaceae</taxon>
        <taxon>Spirosoma</taxon>
    </lineage>
</organism>
<feature type="transmembrane region" description="Helical" evidence="1">
    <location>
        <begin position="20"/>
        <end position="40"/>
    </location>
</feature>
<dbReference type="InterPro" id="IPR021913">
    <property type="entry name" value="DUF3526"/>
</dbReference>
<dbReference type="RefSeq" id="WP_077131618.1">
    <property type="nucleotide sequence ID" value="NZ_CP014263.1"/>
</dbReference>
<dbReference type="OrthoDB" id="184009at2"/>
<dbReference type="EMBL" id="CP014263">
    <property type="protein sequence ID" value="AQG80194.1"/>
    <property type="molecule type" value="Genomic_DNA"/>
</dbReference>
<feature type="transmembrane region" description="Helical" evidence="1">
    <location>
        <begin position="240"/>
        <end position="258"/>
    </location>
</feature>
<keyword evidence="1" id="KW-1133">Transmembrane helix</keyword>
<feature type="transmembrane region" description="Helical" evidence="1">
    <location>
        <begin position="438"/>
        <end position="461"/>
    </location>
</feature>
<sequence length="472" mass="52106">MLNLVQKEMADYGQDRRVRWIGLTLYALFAVALASGYTTYVSTNRTHTDAADASYRQWLAQGTKNPHGAAHYGFYVYKPLSPLSVLDRGLENYLGQAVWLEAHNQNEVKQRDANDAGNLARFGSLTVGFVWQFLVPLAIVLLGFNLFTKEREGGTLRLLFSAGVAPRYILWGKAVALYRVVLALVAPMLVLAGMAVWLAGGTDAFFDILPNLGLMLAIYLVYFALWTGVALLVSARASGSGIALVTLLGLWAFGTFVVPRLGSSLAKTVYPAPSSFAFSHNVRLDNELGIDRKTPVSLRRKRLDDSLLTRYGVDTITKLPIGYQGVLLQEGEEYGELIYAHNYGALHETYARQDALMDLINGLSPALAMQSLSAGLAGTNLPKQLHFAKQAEQHRQLIAQTMNRDIIQHGAGQAAYQVGPALWKAVPPFRYEPPPFRFVLQQLVLSLAALSVWIFVVAFLLNQTAYRIRLDL</sequence>
<name>A0A1P9WXT9_9BACT</name>
<dbReference type="AlphaFoldDB" id="A0A1P9WXT9"/>
<feature type="transmembrane region" description="Helical" evidence="1">
    <location>
        <begin position="176"/>
        <end position="200"/>
    </location>
</feature>
<dbReference type="SUPFAM" id="SSF103473">
    <property type="entry name" value="MFS general substrate transporter"/>
    <property type="match status" value="1"/>
</dbReference>
<proteinExistence type="predicted"/>
<evidence type="ECO:0000313" key="2">
    <source>
        <dbReference type="EMBL" id="AQG80194.1"/>
    </source>
</evidence>
<dbReference type="InterPro" id="IPR036259">
    <property type="entry name" value="MFS_trans_sf"/>
</dbReference>
<dbReference type="STRING" id="1178516.AWR27_13225"/>
<evidence type="ECO:0000256" key="1">
    <source>
        <dbReference type="SAM" id="Phobius"/>
    </source>
</evidence>
<evidence type="ECO:0000313" key="3">
    <source>
        <dbReference type="Proteomes" id="UP000187941"/>
    </source>
</evidence>
<evidence type="ECO:0008006" key="4">
    <source>
        <dbReference type="Google" id="ProtNLM"/>
    </source>
</evidence>
<gene>
    <name evidence="2" type="ORF">AWR27_13225</name>
</gene>